<dbReference type="Proteomes" id="UP000095447">
    <property type="component" value="Unassembled WGS sequence"/>
</dbReference>
<feature type="region of interest" description="Disordered" evidence="1">
    <location>
        <begin position="1"/>
        <end position="30"/>
    </location>
</feature>
<gene>
    <name evidence="3" type="ORF">ERS852395_01094</name>
</gene>
<dbReference type="Gene3D" id="1.10.260.40">
    <property type="entry name" value="lambda repressor-like DNA-binding domains"/>
    <property type="match status" value="1"/>
</dbReference>
<dbReference type="GO" id="GO:0003677">
    <property type="term" value="F:DNA binding"/>
    <property type="evidence" value="ECO:0007669"/>
    <property type="project" value="InterPro"/>
</dbReference>
<sequence>MSTKEKNMDARIAFGNSLSEKRRESGFSQEELGLKIGKSSNAVSRYENAENTMDVHTFAKTVNALKASPYELLKDLEVPEPDSKIVSLFFQIQRLDKNKKKFALSMVESMLDNLAGL</sequence>
<evidence type="ECO:0000256" key="1">
    <source>
        <dbReference type="SAM" id="MobiDB-lite"/>
    </source>
</evidence>
<proteinExistence type="predicted"/>
<dbReference type="AlphaFoldDB" id="A0A173Z1K3"/>
<dbReference type="SMART" id="SM00530">
    <property type="entry name" value="HTH_XRE"/>
    <property type="match status" value="1"/>
</dbReference>
<protein>
    <submittedName>
        <fullName evidence="3">Helix-turn-helix</fullName>
    </submittedName>
</protein>
<dbReference type="PROSITE" id="PS50943">
    <property type="entry name" value="HTH_CROC1"/>
    <property type="match status" value="1"/>
</dbReference>
<name>A0A173Z1K3_9FIRM</name>
<dbReference type="CDD" id="cd00093">
    <property type="entry name" value="HTH_XRE"/>
    <property type="match status" value="1"/>
</dbReference>
<dbReference type="RefSeq" id="WP_055052955.1">
    <property type="nucleotide sequence ID" value="NZ_CYZA01000004.1"/>
</dbReference>
<evidence type="ECO:0000313" key="4">
    <source>
        <dbReference type="Proteomes" id="UP000095447"/>
    </source>
</evidence>
<evidence type="ECO:0000313" key="3">
    <source>
        <dbReference type="EMBL" id="CUN70342.1"/>
    </source>
</evidence>
<dbReference type="InterPro" id="IPR001387">
    <property type="entry name" value="Cro/C1-type_HTH"/>
</dbReference>
<feature type="domain" description="HTH cro/C1-type" evidence="2">
    <location>
        <begin position="18"/>
        <end position="72"/>
    </location>
</feature>
<dbReference type="Pfam" id="PF01381">
    <property type="entry name" value="HTH_3"/>
    <property type="match status" value="1"/>
</dbReference>
<dbReference type="EMBL" id="CYZA01000004">
    <property type="protein sequence ID" value="CUN70342.1"/>
    <property type="molecule type" value="Genomic_DNA"/>
</dbReference>
<organism evidence="3 4">
    <name type="scientific">Blautia obeum</name>
    <dbReference type="NCBI Taxonomy" id="40520"/>
    <lineage>
        <taxon>Bacteria</taxon>
        <taxon>Bacillati</taxon>
        <taxon>Bacillota</taxon>
        <taxon>Clostridia</taxon>
        <taxon>Lachnospirales</taxon>
        <taxon>Lachnospiraceae</taxon>
        <taxon>Blautia</taxon>
    </lineage>
</organism>
<dbReference type="SUPFAM" id="SSF47413">
    <property type="entry name" value="lambda repressor-like DNA-binding domains"/>
    <property type="match status" value="1"/>
</dbReference>
<accession>A0A173Z1K3</accession>
<dbReference type="InterPro" id="IPR010982">
    <property type="entry name" value="Lambda_DNA-bd_dom_sf"/>
</dbReference>
<reference evidence="3 4" key="1">
    <citation type="submission" date="2015-09" db="EMBL/GenBank/DDBJ databases">
        <authorList>
            <consortium name="Pathogen Informatics"/>
        </authorList>
    </citation>
    <scope>NUCLEOTIDE SEQUENCE [LARGE SCALE GENOMIC DNA]</scope>
    <source>
        <strain evidence="3 4">2789STDY5608838</strain>
    </source>
</reference>
<evidence type="ECO:0000259" key="2">
    <source>
        <dbReference type="PROSITE" id="PS50943"/>
    </source>
</evidence>